<keyword evidence="2" id="KW-1185">Reference proteome</keyword>
<dbReference type="Proteomes" id="UP000598360">
    <property type="component" value="Unassembled WGS sequence"/>
</dbReference>
<dbReference type="RefSeq" id="WP_193929039.1">
    <property type="nucleotide sequence ID" value="NZ_JADEYC010000022.1"/>
</dbReference>
<evidence type="ECO:0000313" key="2">
    <source>
        <dbReference type="Proteomes" id="UP000598360"/>
    </source>
</evidence>
<protein>
    <submittedName>
        <fullName evidence="1">Uncharacterized protein</fullName>
    </submittedName>
</protein>
<sequence>MSAHVEMTNLRQFPGGYEQLSIRCSLGEDSFGMPLPVQFVSGPVAITPLRVVDEQARSVTFRMDRWQVLHTQRRQLLPLVVPGMAAAARIAHLFQDDPGISWEADAVEIEAWASAWAARANAARGGEQDGPSR</sequence>
<proteinExistence type="predicted"/>
<comment type="caution">
    <text evidence="1">The sequence shown here is derived from an EMBL/GenBank/DDBJ whole genome shotgun (WGS) entry which is preliminary data.</text>
</comment>
<dbReference type="AlphaFoldDB" id="A0A929B974"/>
<dbReference type="EMBL" id="JADEYC010000022">
    <property type="protein sequence ID" value="MBE9375587.1"/>
    <property type="molecule type" value="Genomic_DNA"/>
</dbReference>
<name>A0A929B974_9PSEU</name>
<gene>
    <name evidence="1" type="ORF">IQ251_14130</name>
</gene>
<accession>A0A929B974</accession>
<organism evidence="1 2">
    <name type="scientific">Saccharopolyspora montiporae</name>
    <dbReference type="NCBI Taxonomy" id="2781240"/>
    <lineage>
        <taxon>Bacteria</taxon>
        <taxon>Bacillati</taxon>
        <taxon>Actinomycetota</taxon>
        <taxon>Actinomycetes</taxon>
        <taxon>Pseudonocardiales</taxon>
        <taxon>Pseudonocardiaceae</taxon>
        <taxon>Saccharopolyspora</taxon>
    </lineage>
</organism>
<reference evidence="1" key="1">
    <citation type="submission" date="2020-10" db="EMBL/GenBank/DDBJ databases">
        <title>Diversity and distribution of actinomycetes associated with coral in the coast of Hainan.</title>
        <authorList>
            <person name="Li F."/>
        </authorList>
    </citation>
    <scope>NUCLEOTIDE SEQUENCE</scope>
    <source>
        <strain evidence="1">HNM0983</strain>
    </source>
</reference>
<evidence type="ECO:0000313" key="1">
    <source>
        <dbReference type="EMBL" id="MBE9375587.1"/>
    </source>
</evidence>